<evidence type="ECO:0000313" key="13">
    <source>
        <dbReference type="Proteomes" id="UP000293671"/>
    </source>
</evidence>
<dbReference type="SUPFAM" id="SSF47384">
    <property type="entry name" value="Homodimeric domain of signal transducing histidine kinase"/>
    <property type="match status" value="1"/>
</dbReference>
<dbReference type="CDD" id="cd00082">
    <property type="entry name" value="HisKA"/>
    <property type="match status" value="1"/>
</dbReference>
<dbReference type="Gene3D" id="1.10.287.130">
    <property type="match status" value="1"/>
</dbReference>
<evidence type="ECO:0000256" key="9">
    <source>
        <dbReference type="ARBA" id="ARBA00023136"/>
    </source>
</evidence>
<dbReference type="Pfam" id="PF08521">
    <property type="entry name" value="2CSK_N"/>
    <property type="match status" value="1"/>
</dbReference>
<keyword evidence="9 10" id="KW-0472">Membrane</keyword>
<dbReference type="PROSITE" id="PS50109">
    <property type="entry name" value="HIS_KIN"/>
    <property type="match status" value="1"/>
</dbReference>
<dbReference type="PANTHER" id="PTHR45436">
    <property type="entry name" value="SENSOR HISTIDINE KINASE YKOH"/>
    <property type="match status" value="1"/>
</dbReference>
<dbReference type="CDD" id="cd00075">
    <property type="entry name" value="HATPase"/>
    <property type="match status" value="1"/>
</dbReference>
<dbReference type="InterPro" id="IPR013727">
    <property type="entry name" value="2CSK_N"/>
</dbReference>
<dbReference type="InterPro" id="IPR005467">
    <property type="entry name" value="His_kinase_dom"/>
</dbReference>
<keyword evidence="4" id="KW-0597">Phosphoprotein</keyword>
<comment type="subcellular location">
    <subcellularLocation>
        <location evidence="2">Membrane</location>
    </subcellularLocation>
</comment>
<gene>
    <name evidence="12" type="ORF">EV670_2962</name>
</gene>
<dbReference type="SMART" id="SM00387">
    <property type="entry name" value="HATPase_c"/>
    <property type="match status" value="1"/>
</dbReference>
<dbReference type="Pfam" id="PF00512">
    <property type="entry name" value="HisKA"/>
    <property type="match status" value="1"/>
</dbReference>
<comment type="catalytic activity">
    <reaction evidence="1">
        <text>ATP + protein L-histidine = ADP + protein N-phospho-L-histidine.</text>
        <dbReference type="EC" id="2.7.13.3"/>
    </reaction>
</comment>
<proteinExistence type="predicted"/>
<dbReference type="GO" id="GO:0000155">
    <property type="term" value="F:phosphorelay sensor kinase activity"/>
    <property type="evidence" value="ECO:0007669"/>
    <property type="project" value="InterPro"/>
</dbReference>
<evidence type="ECO:0000313" key="12">
    <source>
        <dbReference type="EMBL" id="RZT95211.1"/>
    </source>
</evidence>
<dbReference type="InterPro" id="IPR036097">
    <property type="entry name" value="HisK_dim/P_sf"/>
</dbReference>
<sequence>MLRSLKATLLLSVFLLTVLIAPVRVWLNARQEISRGVDAFDQALTDTAFGLGAQILPASGPEPKPGFELHPQAEALLRANQTERVWYAVLEPGGGLIGGDAALAAVPTPGGPGDARRAVDVAIGTEPARMVSLAVDCGLELPCEVRVAESMGRREAARSEAVRGIVLLSVAAVLCFALAIWAVVSYAMRPLKSINRQLSERSLDDLRPLARGRAPSEVRPLLDAIDQLLRRVAGESARQRHFIADAAHQLRTPLTALRTEAELALLEAHPHEIDATLRRVHRSAERAARLAEQLLALARSEASRRDPVAGEPVDLKAMAQEAAQDWVPRALERGADLGFQLAPVMVRARAELLRELLGNLVHNALEYAQGAEGGARITVRTRADGGRAVLEVEDNGPGVAVADRERVFERFYRAAGAPGNGSGLGLAIVRDIAGAHGGTVELLDANEGGGLLVRVSFARL</sequence>
<evidence type="ECO:0000256" key="7">
    <source>
        <dbReference type="ARBA" id="ARBA00022777"/>
    </source>
</evidence>
<dbReference type="InterPro" id="IPR003594">
    <property type="entry name" value="HATPase_dom"/>
</dbReference>
<protein>
    <recommendedName>
        <fullName evidence="3">histidine kinase</fullName>
        <ecNumber evidence="3">2.7.13.3</ecNumber>
    </recommendedName>
</protein>
<dbReference type="AlphaFoldDB" id="A0A4Q7VGP4"/>
<dbReference type="EMBL" id="SHKP01000007">
    <property type="protein sequence ID" value="RZT95211.1"/>
    <property type="molecule type" value="Genomic_DNA"/>
</dbReference>
<keyword evidence="6 10" id="KW-0812">Transmembrane</keyword>
<evidence type="ECO:0000256" key="4">
    <source>
        <dbReference type="ARBA" id="ARBA00022553"/>
    </source>
</evidence>
<dbReference type="EC" id="2.7.13.3" evidence="3"/>
<evidence type="ECO:0000256" key="5">
    <source>
        <dbReference type="ARBA" id="ARBA00022679"/>
    </source>
</evidence>
<keyword evidence="5" id="KW-0808">Transferase</keyword>
<evidence type="ECO:0000256" key="10">
    <source>
        <dbReference type="SAM" id="Phobius"/>
    </source>
</evidence>
<evidence type="ECO:0000256" key="6">
    <source>
        <dbReference type="ARBA" id="ARBA00022692"/>
    </source>
</evidence>
<evidence type="ECO:0000259" key="11">
    <source>
        <dbReference type="PROSITE" id="PS50109"/>
    </source>
</evidence>
<evidence type="ECO:0000256" key="3">
    <source>
        <dbReference type="ARBA" id="ARBA00012438"/>
    </source>
</evidence>
<feature type="transmembrane region" description="Helical" evidence="10">
    <location>
        <begin position="165"/>
        <end position="188"/>
    </location>
</feature>
<keyword evidence="7 12" id="KW-0418">Kinase</keyword>
<comment type="caution">
    <text evidence="12">The sequence shown here is derived from an EMBL/GenBank/DDBJ whole genome shotgun (WGS) entry which is preliminary data.</text>
</comment>
<name>A0A4Q7VGP4_9BURK</name>
<feature type="domain" description="Histidine kinase" evidence="11">
    <location>
        <begin position="245"/>
        <end position="460"/>
    </location>
</feature>
<dbReference type="GO" id="GO:0005886">
    <property type="term" value="C:plasma membrane"/>
    <property type="evidence" value="ECO:0007669"/>
    <property type="project" value="TreeGrafter"/>
</dbReference>
<dbReference type="SMART" id="SM00388">
    <property type="entry name" value="HisKA"/>
    <property type="match status" value="1"/>
</dbReference>
<dbReference type="Pfam" id="PF02518">
    <property type="entry name" value="HATPase_c"/>
    <property type="match status" value="1"/>
</dbReference>
<dbReference type="OrthoDB" id="8583694at2"/>
<keyword evidence="8 10" id="KW-1133">Transmembrane helix</keyword>
<evidence type="ECO:0000256" key="8">
    <source>
        <dbReference type="ARBA" id="ARBA00022989"/>
    </source>
</evidence>
<dbReference type="RefSeq" id="WP_130433427.1">
    <property type="nucleotide sequence ID" value="NZ_SHKP01000007.1"/>
</dbReference>
<dbReference type="InterPro" id="IPR003661">
    <property type="entry name" value="HisK_dim/P_dom"/>
</dbReference>
<dbReference type="Gene3D" id="3.30.565.10">
    <property type="entry name" value="Histidine kinase-like ATPase, C-terminal domain"/>
    <property type="match status" value="1"/>
</dbReference>
<reference evidence="12 13" key="1">
    <citation type="submission" date="2019-02" db="EMBL/GenBank/DDBJ databases">
        <title>Genomic Encyclopedia of Type Strains, Phase IV (KMG-IV): sequencing the most valuable type-strain genomes for metagenomic binning, comparative biology and taxonomic classification.</title>
        <authorList>
            <person name="Goeker M."/>
        </authorList>
    </citation>
    <scope>NUCLEOTIDE SEQUENCE [LARGE SCALE GENOMIC DNA]</scope>
    <source>
        <strain evidence="12 13">DSM 19570</strain>
    </source>
</reference>
<dbReference type="PANTHER" id="PTHR45436:SF1">
    <property type="entry name" value="SENSOR PROTEIN QSEC"/>
    <property type="match status" value="1"/>
</dbReference>
<dbReference type="InterPro" id="IPR050428">
    <property type="entry name" value="TCS_sensor_his_kinase"/>
</dbReference>
<organism evidence="12 13">
    <name type="scientific">Rivibacter subsaxonicus</name>
    <dbReference type="NCBI Taxonomy" id="457575"/>
    <lineage>
        <taxon>Bacteria</taxon>
        <taxon>Pseudomonadati</taxon>
        <taxon>Pseudomonadota</taxon>
        <taxon>Betaproteobacteria</taxon>
        <taxon>Burkholderiales</taxon>
        <taxon>Rivibacter</taxon>
    </lineage>
</organism>
<evidence type="ECO:0000256" key="2">
    <source>
        <dbReference type="ARBA" id="ARBA00004370"/>
    </source>
</evidence>
<dbReference type="InterPro" id="IPR036890">
    <property type="entry name" value="HATPase_C_sf"/>
</dbReference>
<dbReference type="Proteomes" id="UP000293671">
    <property type="component" value="Unassembled WGS sequence"/>
</dbReference>
<accession>A0A4Q7VGP4</accession>
<keyword evidence="13" id="KW-1185">Reference proteome</keyword>
<dbReference type="InterPro" id="IPR004358">
    <property type="entry name" value="Sig_transdc_His_kin-like_C"/>
</dbReference>
<dbReference type="SUPFAM" id="SSF55874">
    <property type="entry name" value="ATPase domain of HSP90 chaperone/DNA topoisomerase II/histidine kinase"/>
    <property type="match status" value="1"/>
</dbReference>
<dbReference type="PRINTS" id="PR00344">
    <property type="entry name" value="BCTRLSENSOR"/>
</dbReference>
<evidence type="ECO:0000256" key="1">
    <source>
        <dbReference type="ARBA" id="ARBA00000085"/>
    </source>
</evidence>